<proteinExistence type="predicted"/>
<dbReference type="HOGENOM" id="CLU_087211_0_0_12"/>
<keyword evidence="1" id="KW-0812">Transmembrane</keyword>
<keyword evidence="3" id="KW-1185">Reference proteome</keyword>
<feature type="transmembrane region" description="Helical" evidence="1">
    <location>
        <begin position="40"/>
        <end position="56"/>
    </location>
</feature>
<feature type="transmembrane region" description="Helical" evidence="1">
    <location>
        <begin position="174"/>
        <end position="194"/>
    </location>
</feature>
<dbReference type="Proteomes" id="UP000008466">
    <property type="component" value="Chromosome"/>
</dbReference>
<feature type="transmembrane region" description="Helical" evidence="1">
    <location>
        <begin position="141"/>
        <end position="162"/>
    </location>
</feature>
<dbReference type="AlphaFoldDB" id="F0RY84"/>
<evidence type="ECO:0000256" key="1">
    <source>
        <dbReference type="SAM" id="Phobius"/>
    </source>
</evidence>
<dbReference type="EMBL" id="CP002541">
    <property type="protein sequence ID" value="ADY12583.1"/>
    <property type="molecule type" value="Genomic_DNA"/>
</dbReference>
<evidence type="ECO:0000313" key="3">
    <source>
        <dbReference type="Proteomes" id="UP000008466"/>
    </source>
</evidence>
<organism evidence="2 3">
    <name type="scientific">Sphaerochaeta globosa (strain ATCC BAA-1886 / DSM 22777 / Buddy)</name>
    <name type="common">Spirochaeta sp. (strain Buddy)</name>
    <dbReference type="NCBI Taxonomy" id="158189"/>
    <lineage>
        <taxon>Bacteria</taxon>
        <taxon>Pseudomonadati</taxon>
        <taxon>Spirochaetota</taxon>
        <taxon>Spirochaetia</taxon>
        <taxon>Spirochaetales</taxon>
        <taxon>Sphaerochaetaceae</taxon>
        <taxon>Sphaerochaeta</taxon>
    </lineage>
</organism>
<protein>
    <submittedName>
        <fullName evidence="2">Uncharacterized protein</fullName>
    </submittedName>
</protein>
<dbReference type="OrthoDB" id="2134357at2"/>
<dbReference type="KEGG" id="sbu:SpiBuddy_0756"/>
<sequence length="236" mass="25623">MTNGTLPLVFTLYGTFAFSLIAALFLLLAPYIPGKKLTQGLKFGTAFTLIWIVYLLEPLPHADAIDRITYPIADGFALLVLGLLAGALLGRDVKKTNTTTMSKSLSISGGVLAVFFVIGRLIQYYFFQIYSSFTEKPGQTIAWSVLTGLVIACVLTWFMVTLPNRGRVNNAIKVGLILFGTNLVLFNFFIPLVFDADMPDLILRTAVDLIAVALGCLAYKGGKQAIISGKQKETVG</sequence>
<feature type="transmembrane region" description="Helical" evidence="1">
    <location>
        <begin position="201"/>
        <end position="219"/>
    </location>
</feature>
<keyword evidence="1" id="KW-1133">Transmembrane helix</keyword>
<dbReference type="eggNOG" id="ENOG5032DR0">
    <property type="taxonomic scope" value="Bacteria"/>
</dbReference>
<gene>
    <name evidence="2" type="ordered locus">SpiBuddy_0756</name>
</gene>
<name>F0RY84_SPHGB</name>
<reference evidence="3" key="1">
    <citation type="submission" date="2011-02" db="EMBL/GenBank/DDBJ databases">
        <title>Complete sequence of Spirochaeta sp. Buddy.</title>
        <authorList>
            <person name="Lucas S."/>
            <person name="Copeland A."/>
            <person name="Lapidus A."/>
            <person name="Cheng J.-F."/>
            <person name="Goodwin L."/>
            <person name="Pitluck S."/>
            <person name="Zeytun A."/>
            <person name="Detter J.C."/>
            <person name="Han C."/>
            <person name="Tapia R."/>
            <person name="Land M."/>
            <person name="Hauser L."/>
            <person name="Kyrpides N."/>
            <person name="Ivanova N."/>
            <person name="Mikhailova N."/>
            <person name="Pagani I."/>
            <person name="Ritalahti K.M."/>
            <person name="Loeffler F.E."/>
            <person name="Woyke T."/>
        </authorList>
    </citation>
    <scope>NUCLEOTIDE SEQUENCE [LARGE SCALE GENOMIC DNA]</scope>
    <source>
        <strain evidence="3">ATCC BAA-1886 / DSM 22777 / Buddy</strain>
    </source>
</reference>
<feature type="transmembrane region" description="Helical" evidence="1">
    <location>
        <begin position="68"/>
        <end position="89"/>
    </location>
</feature>
<evidence type="ECO:0000313" key="2">
    <source>
        <dbReference type="EMBL" id="ADY12583.1"/>
    </source>
</evidence>
<keyword evidence="1" id="KW-0472">Membrane</keyword>
<feature type="transmembrane region" description="Helical" evidence="1">
    <location>
        <begin position="6"/>
        <end position="28"/>
    </location>
</feature>
<dbReference type="RefSeq" id="WP_013606436.1">
    <property type="nucleotide sequence ID" value="NC_015152.1"/>
</dbReference>
<accession>F0RY84</accession>
<feature type="transmembrane region" description="Helical" evidence="1">
    <location>
        <begin position="110"/>
        <end position="129"/>
    </location>
</feature>